<feature type="transmembrane region" description="Helical" evidence="9">
    <location>
        <begin position="460"/>
        <end position="482"/>
    </location>
</feature>
<dbReference type="InterPro" id="IPR051384">
    <property type="entry name" value="Mth_GPCR"/>
</dbReference>
<dbReference type="KEGG" id="soy:115878764"/>
<feature type="transmembrane region" description="Helical" evidence="9">
    <location>
        <begin position="306"/>
        <end position="325"/>
    </location>
</feature>
<keyword evidence="3 9" id="KW-0812">Transmembrane</keyword>
<feature type="transmembrane region" description="Helical" evidence="9">
    <location>
        <begin position="519"/>
        <end position="540"/>
    </location>
</feature>
<keyword evidence="6 9" id="KW-0472">Membrane</keyword>
<dbReference type="GO" id="GO:0008528">
    <property type="term" value="F:G protein-coupled peptide receptor activity"/>
    <property type="evidence" value="ECO:0007669"/>
    <property type="project" value="TreeGrafter"/>
</dbReference>
<keyword evidence="12" id="KW-1185">Reference proteome</keyword>
<dbReference type="GeneID" id="115878764"/>
<evidence type="ECO:0000259" key="11">
    <source>
        <dbReference type="PROSITE" id="PS50261"/>
    </source>
</evidence>
<evidence type="ECO:0000256" key="9">
    <source>
        <dbReference type="SAM" id="Phobius"/>
    </source>
</evidence>
<keyword evidence="5" id="KW-0297">G-protein coupled receptor</keyword>
<keyword evidence="8" id="KW-0807">Transducer</keyword>
<feature type="transmembrane region" description="Helical" evidence="9">
    <location>
        <begin position="368"/>
        <end position="392"/>
    </location>
</feature>
<accession>A0A6J2XJY1</accession>
<dbReference type="GO" id="GO:0012505">
    <property type="term" value="C:endomembrane system"/>
    <property type="evidence" value="ECO:0007669"/>
    <property type="project" value="UniProtKB-SubCell"/>
</dbReference>
<dbReference type="PROSITE" id="PS50261">
    <property type="entry name" value="G_PROTEIN_RECEP_F2_4"/>
    <property type="match status" value="1"/>
</dbReference>
<dbReference type="FunCoup" id="A0A6J2XJY1">
    <property type="interactions" value="8"/>
</dbReference>
<feature type="transmembrane region" description="Helical" evidence="9">
    <location>
        <begin position="552"/>
        <end position="574"/>
    </location>
</feature>
<dbReference type="RefSeq" id="XP_030751215.1">
    <property type="nucleotide sequence ID" value="XM_030895355.1"/>
</dbReference>
<feature type="chain" id="PRO_5026956074" evidence="10">
    <location>
        <begin position="20"/>
        <end position="621"/>
    </location>
</feature>
<evidence type="ECO:0000313" key="13">
    <source>
        <dbReference type="RefSeq" id="XP_030751215.1"/>
    </source>
</evidence>
<name>A0A6J2XJY1_SITOR</name>
<evidence type="ECO:0000256" key="1">
    <source>
        <dbReference type="ARBA" id="ARBA00004127"/>
    </source>
</evidence>
<evidence type="ECO:0000256" key="7">
    <source>
        <dbReference type="ARBA" id="ARBA00023170"/>
    </source>
</evidence>
<sequence length="621" mass="71658">MHLLVVISIISVIFSQIFAANIIEKCCENGYEVFGSKCVEKNTKRVYVSGFYNSSKLDGECIDSTSEDFYIFDAKNNKFTNKTQIYSNFTKCCPVGYIYNTKTRSCIPSKEAKEDFFTNSLIQVGLKSCVVIFDKKFEKLEDLMVEKSTKDGEYCVDQSVGDGYVMRECQNDLEVCITKRCFKKCCPEGQSYVGGGTCKDTYVFGMVTENQSYSPYIDDIKDDYEVIYGTGCPKVRLNFNNTIQYRIDQNGTFIYYHNYSESFVQEPVFNFYSYCLEHAEKGSIYGYYLFTCYNFKEIDVKFTHTLWAKIMSCIFLVFTIVIYFLVGETKNTFGKILINYCVNVILLMVTLMVSQIDVLPTRLECKLRGYFIIIFTLASFAWFNIMSLNIWWTFSTPKRMIGSDQKRKELKKFLLYFLYGWGMPISLALLILLLENTAFLPKVIQPYVGIFFCSLENRNYAPIVFFLLPQLIFQVVNTTLFVKTIIYCIKVKNDINRLNDLSKDNGNGKFSVAKERLGLIIKLGIVMGVIWIFEVATAFFTKMHSYNAFTKYLEVVLDNLICLQGTFIFLIFICKRKTFNKLKKRLSFSGQSASHSSCTTQSTSFCPMNKKQNTRTNLDEA</sequence>
<comment type="similarity">
    <text evidence="2">Belongs to the G-protein coupled receptor 2 family. Mth subfamily.</text>
</comment>
<dbReference type="GO" id="GO:0005886">
    <property type="term" value="C:plasma membrane"/>
    <property type="evidence" value="ECO:0007669"/>
    <property type="project" value="TreeGrafter"/>
</dbReference>
<dbReference type="Proteomes" id="UP000504635">
    <property type="component" value="Unplaced"/>
</dbReference>
<dbReference type="InterPro" id="IPR017981">
    <property type="entry name" value="GPCR_2-like_7TM"/>
</dbReference>
<gene>
    <name evidence="13" type="primary">LOC115878764</name>
</gene>
<feature type="signal peptide" evidence="10">
    <location>
        <begin position="1"/>
        <end position="19"/>
    </location>
</feature>
<keyword evidence="4 9" id="KW-1133">Transmembrane helix</keyword>
<dbReference type="SUPFAM" id="SSF63877">
    <property type="entry name" value="Methuselah ectodomain"/>
    <property type="match status" value="1"/>
</dbReference>
<evidence type="ECO:0000256" key="10">
    <source>
        <dbReference type="SAM" id="SignalP"/>
    </source>
</evidence>
<dbReference type="OrthoDB" id="6134459at2759"/>
<evidence type="ECO:0000256" key="5">
    <source>
        <dbReference type="ARBA" id="ARBA00023040"/>
    </source>
</evidence>
<dbReference type="AlphaFoldDB" id="A0A6J2XJY1"/>
<keyword evidence="10" id="KW-0732">Signal</keyword>
<dbReference type="InParanoid" id="A0A6J2XJY1"/>
<organism evidence="12 13">
    <name type="scientific">Sitophilus oryzae</name>
    <name type="common">Rice weevil</name>
    <name type="synonym">Curculio oryzae</name>
    <dbReference type="NCBI Taxonomy" id="7048"/>
    <lineage>
        <taxon>Eukaryota</taxon>
        <taxon>Metazoa</taxon>
        <taxon>Ecdysozoa</taxon>
        <taxon>Arthropoda</taxon>
        <taxon>Hexapoda</taxon>
        <taxon>Insecta</taxon>
        <taxon>Pterygota</taxon>
        <taxon>Neoptera</taxon>
        <taxon>Endopterygota</taxon>
        <taxon>Coleoptera</taxon>
        <taxon>Polyphaga</taxon>
        <taxon>Cucujiformia</taxon>
        <taxon>Curculionidae</taxon>
        <taxon>Dryophthorinae</taxon>
        <taxon>Sitophilus</taxon>
    </lineage>
</organism>
<dbReference type="GO" id="GO:0007166">
    <property type="term" value="P:cell surface receptor signaling pathway"/>
    <property type="evidence" value="ECO:0007669"/>
    <property type="project" value="InterPro"/>
</dbReference>
<evidence type="ECO:0000313" key="12">
    <source>
        <dbReference type="Proteomes" id="UP000504635"/>
    </source>
</evidence>
<dbReference type="PANTHER" id="PTHR47154:SF2">
    <property type="entry name" value="G-PROTEIN COUPLED RECEPTOR MTH-RELATED"/>
    <property type="match status" value="1"/>
</dbReference>
<evidence type="ECO:0000256" key="6">
    <source>
        <dbReference type="ARBA" id="ARBA00023136"/>
    </source>
</evidence>
<evidence type="ECO:0000256" key="3">
    <source>
        <dbReference type="ARBA" id="ARBA00022692"/>
    </source>
</evidence>
<evidence type="ECO:0000256" key="2">
    <source>
        <dbReference type="ARBA" id="ARBA00008979"/>
    </source>
</evidence>
<proteinExistence type="inferred from homology"/>
<feature type="domain" description="G-protein coupled receptors family 2 profile 2" evidence="11">
    <location>
        <begin position="301"/>
        <end position="576"/>
    </location>
</feature>
<dbReference type="InterPro" id="IPR036272">
    <property type="entry name" value="Methuselah_N_sf"/>
</dbReference>
<evidence type="ECO:0000256" key="8">
    <source>
        <dbReference type="ARBA" id="ARBA00023224"/>
    </source>
</evidence>
<reference evidence="13" key="1">
    <citation type="submission" date="2025-08" db="UniProtKB">
        <authorList>
            <consortium name="RefSeq"/>
        </authorList>
    </citation>
    <scope>IDENTIFICATION</scope>
    <source>
        <tissue evidence="13">Gonads</tissue>
    </source>
</reference>
<comment type="subcellular location">
    <subcellularLocation>
        <location evidence="1">Endomembrane system</location>
        <topology evidence="1">Multi-pass membrane protein</topology>
    </subcellularLocation>
</comment>
<dbReference type="Gene3D" id="1.20.1070.10">
    <property type="entry name" value="Rhodopsin 7-helix transmembrane proteins"/>
    <property type="match status" value="1"/>
</dbReference>
<protein>
    <submittedName>
        <fullName evidence="13">G-protein coupled receptor Mth-like isoform X1</fullName>
    </submittedName>
</protein>
<feature type="transmembrane region" description="Helical" evidence="9">
    <location>
        <begin position="413"/>
        <end position="434"/>
    </location>
</feature>
<feature type="transmembrane region" description="Helical" evidence="9">
    <location>
        <begin position="337"/>
        <end position="356"/>
    </location>
</feature>
<dbReference type="PANTHER" id="PTHR47154">
    <property type="entry name" value="G-PROTEIN COUPLED RECEPTOR MTH-RELATED"/>
    <property type="match status" value="1"/>
</dbReference>
<dbReference type="CDD" id="cd15039">
    <property type="entry name" value="7tmB3_Methuselah-like"/>
    <property type="match status" value="1"/>
</dbReference>
<keyword evidence="7" id="KW-0675">Receptor</keyword>
<evidence type="ECO:0000256" key="4">
    <source>
        <dbReference type="ARBA" id="ARBA00022989"/>
    </source>
</evidence>